<dbReference type="Proteomes" id="UP001277761">
    <property type="component" value="Unassembled WGS sequence"/>
</dbReference>
<evidence type="ECO:0000313" key="2">
    <source>
        <dbReference type="EMBL" id="MDX8152509.1"/>
    </source>
</evidence>
<evidence type="ECO:0000313" key="3">
    <source>
        <dbReference type="Proteomes" id="UP001277761"/>
    </source>
</evidence>
<accession>A0ABU4VN53</accession>
<comment type="caution">
    <text evidence="2">The sequence shown here is derived from an EMBL/GenBank/DDBJ whole genome shotgun (WGS) entry which is preliminary data.</text>
</comment>
<dbReference type="Pfam" id="PF03781">
    <property type="entry name" value="FGE-sulfatase"/>
    <property type="match status" value="1"/>
</dbReference>
<dbReference type="SUPFAM" id="SSF56436">
    <property type="entry name" value="C-type lectin-like"/>
    <property type="match status" value="1"/>
</dbReference>
<dbReference type="InterPro" id="IPR042095">
    <property type="entry name" value="SUMF_sf"/>
</dbReference>
<proteinExistence type="predicted"/>
<dbReference type="InterPro" id="IPR016187">
    <property type="entry name" value="CTDL_fold"/>
</dbReference>
<dbReference type="EMBL" id="JAXAVX010000006">
    <property type="protein sequence ID" value="MDX8152509.1"/>
    <property type="molecule type" value="Genomic_DNA"/>
</dbReference>
<gene>
    <name evidence="2" type="ORF">SK069_12960</name>
</gene>
<organism evidence="2 3">
    <name type="scientific">Patulibacter brassicae</name>
    <dbReference type="NCBI Taxonomy" id="1705717"/>
    <lineage>
        <taxon>Bacteria</taxon>
        <taxon>Bacillati</taxon>
        <taxon>Actinomycetota</taxon>
        <taxon>Thermoleophilia</taxon>
        <taxon>Solirubrobacterales</taxon>
        <taxon>Patulibacteraceae</taxon>
        <taxon>Patulibacter</taxon>
    </lineage>
</organism>
<evidence type="ECO:0000259" key="1">
    <source>
        <dbReference type="Pfam" id="PF03781"/>
    </source>
</evidence>
<feature type="domain" description="Sulfatase-modifying factor enzyme-like" evidence="1">
    <location>
        <begin position="16"/>
        <end position="284"/>
    </location>
</feature>
<sequence>MPASPNTGPGDPGARLLDVPGGSFLMGNEDERAIPGDGEGPVRRVALAPFRIDAHPVTNRRFAAFVAATGHRTLAEREGWSFVFAGHLPADHPPTRAIAATPWWRQVHGASWRAPEGPGSTVEERQDHPVVHVSRDDALAFCAWAGLRLPTEAEWERAARGGLEGRRFPWGDELEPRGRHRCNVWQGRFPDEDTGEDGWRGTSPVDAFPPNGLGLHDVAGNVWEWTADPWIAPGPGALPLAGAPVAIRGGSHLCHVSYCERYRVAARSAADPAGTTGHQGFRCAADA</sequence>
<name>A0ABU4VN53_9ACTN</name>
<dbReference type="Gene3D" id="3.90.1580.10">
    <property type="entry name" value="paralog of FGE (formylglycine-generating enzyme)"/>
    <property type="match status" value="1"/>
</dbReference>
<protein>
    <submittedName>
        <fullName evidence="2">Formylglycine-generating enzyme family protein</fullName>
    </submittedName>
</protein>
<dbReference type="PANTHER" id="PTHR23150">
    <property type="entry name" value="SULFATASE MODIFYING FACTOR 1, 2"/>
    <property type="match status" value="1"/>
</dbReference>
<dbReference type="InterPro" id="IPR051043">
    <property type="entry name" value="Sulfatase_Mod_Factor_Kinase"/>
</dbReference>
<dbReference type="InterPro" id="IPR005532">
    <property type="entry name" value="SUMF_dom"/>
</dbReference>
<dbReference type="PANTHER" id="PTHR23150:SF19">
    <property type="entry name" value="FORMYLGLYCINE-GENERATING ENZYME"/>
    <property type="match status" value="1"/>
</dbReference>
<keyword evidence="3" id="KW-1185">Reference proteome</keyword>
<reference evidence="2 3" key="1">
    <citation type="submission" date="2023-11" db="EMBL/GenBank/DDBJ databases">
        <authorList>
            <person name="Xu M."/>
            <person name="Jiang T."/>
        </authorList>
    </citation>
    <scope>NUCLEOTIDE SEQUENCE [LARGE SCALE GENOMIC DNA]</scope>
    <source>
        <strain evidence="2 3">SD</strain>
    </source>
</reference>